<evidence type="ECO:0000259" key="9">
    <source>
        <dbReference type="Pfam" id="PF00482"/>
    </source>
</evidence>
<dbReference type="Proteomes" id="UP000235015">
    <property type="component" value="Unassembled WGS sequence"/>
</dbReference>
<evidence type="ECO:0000313" key="11">
    <source>
        <dbReference type="Proteomes" id="UP000235015"/>
    </source>
</evidence>
<comment type="subcellular location">
    <subcellularLocation>
        <location evidence="1">Cell inner membrane</location>
        <topology evidence="1">Multi-pass membrane protein</topology>
    </subcellularLocation>
</comment>
<keyword evidence="6 8" id="KW-1133">Transmembrane helix</keyword>
<evidence type="ECO:0000256" key="4">
    <source>
        <dbReference type="ARBA" id="ARBA00022519"/>
    </source>
</evidence>
<sequence>MTVFRYKAVTTAGEILEGQREEADQAAVVRWIQGAGHIPIKVEPLGAAGRWLDWLPNIGRRRTVGRNELYGITEALAVLLKAGIPLEQALMIAQNTADSDASAKLLTNVLDAVRGGDSFSSALETESGNFSPLFINIIRTSEAAGALDQGLERLNEYLQREKALRDEIVSATIYPLILFGVAVISIGLILAYVIPKVSELFVGYEELLPISTAIVIASAAFVRSYWWLILLGLLLGLLGLRHQLASPAGRMRWDARLLRVPYLGDLIAKIEVARLSRGLSTLLADGVPLVKALPLARGSLGNKVMDQALDEAMGELKDGGSLAGMFANTPRFPALALQLIKVGEETGNLEGMLTKVANIYEDETAKAAKRMLAVLEPALIVGLGVIIGGIIMSIMVAIISVNELPL</sequence>
<feature type="transmembrane region" description="Helical" evidence="8">
    <location>
        <begin position="214"/>
        <end position="240"/>
    </location>
</feature>
<feature type="transmembrane region" description="Helical" evidence="8">
    <location>
        <begin position="378"/>
        <end position="401"/>
    </location>
</feature>
<protein>
    <submittedName>
        <fullName evidence="10">General secretion pathway protein GspF</fullName>
    </submittedName>
</protein>
<evidence type="ECO:0000256" key="3">
    <source>
        <dbReference type="ARBA" id="ARBA00022475"/>
    </source>
</evidence>
<dbReference type="PRINTS" id="PR00812">
    <property type="entry name" value="BCTERIALGSPF"/>
</dbReference>
<keyword evidence="3" id="KW-1003">Cell membrane</keyword>
<dbReference type="Pfam" id="PF00482">
    <property type="entry name" value="T2SSF"/>
    <property type="match status" value="2"/>
</dbReference>
<dbReference type="PANTHER" id="PTHR30012:SF7">
    <property type="entry name" value="PROTEIN TRANSPORT PROTEIN HOFC HOMOLOG"/>
    <property type="match status" value="1"/>
</dbReference>
<dbReference type="InterPro" id="IPR018076">
    <property type="entry name" value="T2SS_GspF_dom"/>
</dbReference>
<organism evidence="10 11">
    <name type="scientific">Sedimenticola selenatireducens</name>
    <dbReference type="NCBI Taxonomy" id="191960"/>
    <lineage>
        <taxon>Bacteria</taxon>
        <taxon>Pseudomonadati</taxon>
        <taxon>Pseudomonadota</taxon>
        <taxon>Gammaproteobacteria</taxon>
        <taxon>Chromatiales</taxon>
        <taxon>Sedimenticolaceae</taxon>
        <taxon>Sedimenticola</taxon>
    </lineage>
</organism>
<dbReference type="FunFam" id="1.20.81.30:FF:000001">
    <property type="entry name" value="Type II secretion system protein F"/>
    <property type="match status" value="2"/>
</dbReference>
<dbReference type="AlphaFoldDB" id="A0A2N6CSR1"/>
<feature type="transmembrane region" description="Helical" evidence="8">
    <location>
        <begin position="168"/>
        <end position="194"/>
    </location>
</feature>
<evidence type="ECO:0000313" key="10">
    <source>
        <dbReference type="EMBL" id="PLX60148.1"/>
    </source>
</evidence>
<dbReference type="Gene3D" id="1.20.81.30">
    <property type="entry name" value="Type II secretion system (T2SS), domain F"/>
    <property type="match status" value="2"/>
</dbReference>
<evidence type="ECO:0000256" key="5">
    <source>
        <dbReference type="ARBA" id="ARBA00022692"/>
    </source>
</evidence>
<comment type="similarity">
    <text evidence="2">Belongs to the GSP F family.</text>
</comment>
<dbReference type="EMBL" id="PKUN01000027">
    <property type="protein sequence ID" value="PLX60148.1"/>
    <property type="molecule type" value="Genomic_DNA"/>
</dbReference>
<feature type="domain" description="Type II secretion system protein GspF" evidence="9">
    <location>
        <begin position="73"/>
        <end position="195"/>
    </location>
</feature>
<dbReference type="InterPro" id="IPR003004">
    <property type="entry name" value="GspF/PilC"/>
</dbReference>
<dbReference type="RefSeq" id="WP_273440654.1">
    <property type="nucleotide sequence ID" value="NZ_PKUN01000027.1"/>
</dbReference>
<gene>
    <name evidence="10" type="ORF">C0630_16630</name>
</gene>
<name>A0A2N6CSR1_9GAMM</name>
<evidence type="ECO:0000256" key="6">
    <source>
        <dbReference type="ARBA" id="ARBA00022989"/>
    </source>
</evidence>
<dbReference type="PANTHER" id="PTHR30012">
    <property type="entry name" value="GENERAL SECRETION PATHWAY PROTEIN"/>
    <property type="match status" value="1"/>
</dbReference>
<comment type="caution">
    <text evidence="10">The sequence shown here is derived from an EMBL/GenBank/DDBJ whole genome shotgun (WGS) entry which is preliminary data.</text>
</comment>
<evidence type="ECO:0000256" key="2">
    <source>
        <dbReference type="ARBA" id="ARBA00005745"/>
    </source>
</evidence>
<keyword evidence="7 8" id="KW-0472">Membrane</keyword>
<accession>A0A2N6CSR1</accession>
<keyword evidence="5 8" id="KW-0812">Transmembrane</keyword>
<dbReference type="GO" id="GO:0005886">
    <property type="term" value="C:plasma membrane"/>
    <property type="evidence" value="ECO:0007669"/>
    <property type="project" value="UniProtKB-SubCell"/>
</dbReference>
<evidence type="ECO:0000256" key="7">
    <source>
        <dbReference type="ARBA" id="ARBA00023136"/>
    </source>
</evidence>
<feature type="domain" description="Type II secretion system protein GspF" evidence="9">
    <location>
        <begin position="277"/>
        <end position="396"/>
    </location>
</feature>
<evidence type="ECO:0000256" key="1">
    <source>
        <dbReference type="ARBA" id="ARBA00004429"/>
    </source>
</evidence>
<reference evidence="10 11" key="1">
    <citation type="submission" date="2017-11" db="EMBL/GenBank/DDBJ databases">
        <title>Genome-resolved metagenomics identifies genetic mobility, metabolic interactions, and unexpected diversity in perchlorate-reducing communities.</title>
        <authorList>
            <person name="Barnum T.P."/>
            <person name="Figueroa I.A."/>
            <person name="Carlstrom C.I."/>
            <person name="Lucas L.N."/>
            <person name="Engelbrektson A.L."/>
            <person name="Coates J.D."/>
        </authorList>
    </citation>
    <scope>NUCLEOTIDE SEQUENCE [LARGE SCALE GENOMIC DNA]</scope>
    <source>
        <strain evidence="10">BM301</strain>
    </source>
</reference>
<evidence type="ECO:0000256" key="8">
    <source>
        <dbReference type="SAM" id="Phobius"/>
    </source>
</evidence>
<dbReference type="GO" id="GO:0015628">
    <property type="term" value="P:protein secretion by the type II secretion system"/>
    <property type="evidence" value="ECO:0007669"/>
    <property type="project" value="TreeGrafter"/>
</dbReference>
<keyword evidence="4" id="KW-0997">Cell inner membrane</keyword>
<proteinExistence type="inferred from homology"/>
<dbReference type="InterPro" id="IPR042094">
    <property type="entry name" value="T2SS_GspF_sf"/>
</dbReference>